<dbReference type="Pfam" id="PF14539">
    <property type="entry name" value="DUF4442"/>
    <property type="match status" value="1"/>
</dbReference>
<dbReference type="RefSeq" id="WP_379478552.1">
    <property type="nucleotide sequence ID" value="NZ_BMRC01000003.1"/>
</dbReference>
<dbReference type="SUPFAM" id="SSF54637">
    <property type="entry name" value="Thioesterase/thiol ester dehydrase-isomerase"/>
    <property type="match status" value="1"/>
</dbReference>
<dbReference type="Proteomes" id="UP001589647">
    <property type="component" value="Unassembled WGS sequence"/>
</dbReference>
<evidence type="ECO:0000313" key="2">
    <source>
        <dbReference type="Proteomes" id="UP001589647"/>
    </source>
</evidence>
<organism evidence="1 2">
    <name type="scientific">Nonomuraea spiralis</name>
    <dbReference type="NCBI Taxonomy" id="46182"/>
    <lineage>
        <taxon>Bacteria</taxon>
        <taxon>Bacillati</taxon>
        <taxon>Actinomycetota</taxon>
        <taxon>Actinomycetes</taxon>
        <taxon>Streptosporangiales</taxon>
        <taxon>Streptosporangiaceae</taxon>
        <taxon>Nonomuraea</taxon>
    </lineage>
</organism>
<dbReference type="EMBL" id="JBHMEI010000003">
    <property type="protein sequence ID" value="MFB9200586.1"/>
    <property type="molecule type" value="Genomic_DNA"/>
</dbReference>
<gene>
    <name evidence="1" type="ORF">ACFFV7_05240</name>
</gene>
<dbReference type="CDD" id="cd03443">
    <property type="entry name" value="PaaI_thioesterase"/>
    <property type="match status" value="1"/>
</dbReference>
<reference evidence="1 2" key="1">
    <citation type="submission" date="2024-09" db="EMBL/GenBank/DDBJ databases">
        <authorList>
            <person name="Sun Q."/>
            <person name="Mori K."/>
        </authorList>
    </citation>
    <scope>NUCLEOTIDE SEQUENCE [LARGE SCALE GENOMIC DNA]</scope>
    <source>
        <strain evidence="1 2">CCM 3426</strain>
    </source>
</reference>
<proteinExistence type="predicted"/>
<sequence>MSNMSPMSFDVGALLLETVPFARTLGIVFDSVEDGRAECRLPDRPELHNHVGGPHAGTLFTLAESASGAAVLSRFGDQLSRCVPLPTTATIEFRKVALGEVRAEARVAASREEVVGKLDAGERPVFDVVVDVLDAAGTQVSTLTVTWTLRPNRP</sequence>
<dbReference type="Gene3D" id="3.10.129.10">
    <property type="entry name" value="Hotdog Thioesterase"/>
    <property type="match status" value="1"/>
</dbReference>
<name>A0ABV5I7S0_9ACTN</name>
<dbReference type="InterPro" id="IPR027961">
    <property type="entry name" value="DUF4442"/>
</dbReference>
<protein>
    <submittedName>
        <fullName evidence="1">DUF4442 domain-containing protein</fullName>
    </submittedName>
</protein>
<accession>A0ABV5I7S0</accession>
<evidence type="ECO:0000313" key="1">
    <source>
        <dbReference type="EMBL" id="MFB9200586.1"/>
    </source>
</evidence>
<comment type="caution">
    <text evidence="1">The sequence shown here is derived from an EMBL/GenBank/DDBJ whole genome shotgun (WGS) entry which is preliminary data.</text>
</comment>
<dbReference type="InterPro" id="IPR029069">
    <property type="entry name" value="HotDog_dom_sf"/>
</dbReference>
<keyword evidence="2" id="KW-1185">Reference proteome</keyword>